<accession>T0S3I3</accession>
<protein>
    <submittedName>
        <fullName evidence="1">Uncharacterized protein</fullName>
    </submittedName>
</protein>
<dbReference type="Proteomes" id="UP000030762">
    <property type="component" value="Unassembled WGS sequence"/>
</dbReference>
<reference evidence="1 2" key="1">
    <citation type="submission" date="2012-04" db="EMBL/GenBank/DDBJ databases">
        <title>The Genome Sequence of Saprolegnia declina VS20.</title>
        <authorList>
            <consortium name="The Broad Institute Genome Sequencing Platform"/>
            <person name="Russ C."/>
            <person name="Nusbaum C."/>
            <person name="Tyler B."/>
            <person name="van West P."/>
            <person name="Dieguez-Uribeondo J."/>
            <person name="de Bruijn I."/>
            <person name="Tripathy S."/>
            <person name="Jiang R."/>
            <person name="Young S.K."/>
            <person name="Zeng Q."/>
            <person name="Gargeya S."/>
            <person name="Fitzgerald M."/>
            <person name="Haas B."/>
            <person name="Abouelleil A."/>
            <person name="Alvarado L."/>
            <person name="Arachchi H.M."/>
            <person name="Berlin A."/>
            <person name="Chapman S.B."/>
            <person name="Goldberg J."/>
            <person name="Griggs A."/>
            <person name="Gujja S."/>
            <person name="Hansen M."/>
            <person name="Howarth C."/>
            <person name="Imamovic A."/>
            <person name="Larimer J."/>
            <person name="McCowen C."/>
            <person name="Montmayeur A."/>
            <person name="Murphy C."/>
            <person name="Neiman D."/>
            <person name="Pearson M."/>
            <person name="Priest M."/>
            <person name="Roberts A."/>
            <person name="Saif S."/>
            <person name="Shea T."/>
            <person name="Sisk P."/>
            <person name="Sykes S."/>
            <person name="Wortman J."/>
            <person name="Nusbaum C."/>
            <person name="Birren B."/>
        </authorList>
    </citation>
    <scope>NUCLEOTIDE SEQUENCE [LARGE SCALE GENOMIC DNA]</scope>
    <source>
        <strain evidence="1 2">VS20</strain>
    </source>
</reference>
<dbReference type="RefSeq" id="XP_008609479.1">
    <property type="nucleotide sequence ID" value="XM_008611257.1"/>
</dbReference>
<organism evidence="1 2">
    <name type="scientific">Saprolegnia diclina (strain VS20)</name>
    <dbReference type="NCBI Taxonomy" id="1156394"/>
    <lineage>
        <taxon>Eukaryota</taxon>
        <taxon>Sar</taxon>
        <taxon>Stramenopiles</taxon>
        <taxon>Oomycota</taxon>
        <taxon>Saprolegniomycetes</taxon>
        <taxon>Saprolegniales</taxon>
        <taxon>Saprolegniaceae</taxon>
        <taxon>Saprolegnia</taxon>
    </lineage>
</organism>
<dbReference type="AlphaFoldDB" id="T0S3I3"/>
<name>T0S3I3_SAPDV</name>
<dbReference type="EMBL" id="JH767145">
    <property type="protein sequence ID" value="EQC37317.1"/>
    <property type="molecule type" value="Genomic_DNA"/>
</dbReference>
<gene>
    <name evidence="1" type="ORF">SDRG_05538</name>
</gene>
<dbReference type="GeneID" id="19946265"/>
<dbReference type="VEuPathDB" id="FungiDB:SDRG_05538"/>
<evidence type="ECO:0000313" key="1">
    <source>
        <dbReference type="EMBL" id="EQC37317.1"/>
    </source>
</evidence>
<evidence type="ECO:0000313" key="2">
    <source>
        <dbReference type="Proteomes" id="UP000030762"/>
    </source>
</evidence>
<dbReference type="InParanoid" id="T0S3I3"/>
<proteinExistence type="predicted"/>
<sequence>MSSLKSPNSPISLRFSDISHNTSGRTHLNSTKVTICCTFRPRCHSATPCIGHLVVATSPDHMTLDGAAELIPTQVYTIQAMCLLSTRRWTAYAWADVSAAVPSRTMRPGNGLDAKAFGAQ</sequence>
<keyword evidence="2" id="KW-1185">Reference proteome</keyword>